<reference evidence="8" key="2">
    <citation type="submission" date="2015-06" db="UniProtKB">
        <authorList>
            <consortium name="EnsemblPlants"/>
        </authorList>
    </citation>
    <scope>IDENTIFICATION</scope>
</reference>
<keyword evidence="2" id="KW-0808">Transferase</keyword>
<evidence type="ECO:0000256" key="3">
    <source>
        <dbReference type="ARBA" id="ARBA00022741"/>
    </source>
</evidence>
<dbReference type="Gramene" id="ORUFI02G08450.5">
    <property type="protein sequence ID" value="ORUFI02G08450.5"/>
    <property type="gene ID" value="ORUFI02G08450"/>
</dbReference>
<evidence type="ECO:0000313" key="8">
    <source>
        <dbReference type="EnsemblPlants" id="ORUFI02G08450.5"/>
    </source>
</evidence>
<dbReference type="InterPro" id="IPR001245">
    <property type="entry name" value="Ser-Thr/Tyr_kinase_cat_dom"/>
</dbReference>
<dbReference type="SUPFAM" id="SSF56112">
    <property type="entry name" value="Protein kinase-like (PK-like)"/>
    <property type="match status" value="1"/>
</dbReference>
<dbReference type="InterPro" id="IPR011009">
    <property type="entry name" value="Kinase-like_dom_sf"/>
</dbReference>
<keyword evidence="3" id="KW-0547">Nucleotide-binding</keyword>
<proteinExistence type="predicted"/>
<evidence type="ECO:0000256" key="5">
    <source>
        <dbReference type="ARBA" id="ARBA00022840"/>
    </source>
</evidence>
<dbReference type="HOGENOM" id="CLU_1491370_0_0_1"/>
<keyword evidence="1" id="KW-0723">Serine/threonine-protein kinase</keyword>
<dbReference type="EnsemblPlants" id="ORUFI02G08450.5">
    <property type="protein sequence ID" value="ORUFI02G08450.5"/>
    <property type="gene ID" value="ORUFI02G08450"/>
</dbReference>
<keyword evidence="4" id="KW-0418">Kinase</keyword>
<keyword evidence="6" id="KW-1133">Transmembrane helix</keyword>
<evidence type="ECO:0000256" key="2">
    <source>
        <dbReference type="ARBA" id="ARBA00022679"/>
    </source>
</evidence>
<dbReference type="GO" id="GO:0005886">
    <property type="term" value="C:plasma membrane"/>
    <property type="evidence" value="ECO:0007669"/>
    <property type="project" value="TreeGrafter"/>
</dbReference>
<accession>A0A0E0NBL6</accession>
<keyword evidence="9" id="KW-1185">Reference proteome</keyword>
<dbReference type="Proteomes" id="UP000008022">
    <property type="component" value="Unassembled WGS sequence"/>
</dbReference>
<organism evidence="8 9">
    <name type="scientific">Oryza rufipogon</name>
    <name type="common">Brownbeard rice</name>
    <name type="synonym">Asian wild rice</name>
    <dbReference type="NCBI Taxonomy" id="4529"/>
    <lineage>
        <taxon>Eukaryota</taxon>
        <taxon>Viridiplantae</taxon>
        <taxon>Streptophyta</taxon>
        <taxon>Embryophyta</taxon>
        <taxon>Tracheophyta</taxon>
        <taxon>Spermatophyta</taxon>
        <taxon>Magnoliopsida</taxon>
        <taxon>Liliopsida</taxon>
        <taxon>Poales</taxon>
        <taxon>Poaceae</taxon>
        <taxon>BOP clade</taxon>
        <taxon>Oryzoideae</taxon>
        <taxon>Oryzeae</taxon>
        <taxon>Oryzinae</taxon>
        <taxon>Oryza</taxon>
    </lineage>
</organism>
<dbReference type="PANTHER" id="PTHR27002:SF1058">
    <property type="entry name" value="OS01G0568800 PROTEIN"/>
    <property type="match status" value="1"/>
</dbReference>
<reference evidence="9" key="1">
    <citation type="submission" date="2013-06" db="EMBL/GenBank/DDBJ databases">
        <authorList>
            <person name="Zhao Q."/>
        </authorList>
    </citation>
    <scope>NUCLEOTIDE SEQUENCE</scope>
    <source>
        <strain evidence="9">cv. W1943</strain>
    </source>
</reference>
<feature type="domain" description="Serine-threonine/tyrosine-protein kinase catalytic" evidence="7">
    <location>
        <begin position="75"/>
        <end position="157"/>
    </location>
</feature>
<feature type="transmembrane region" description="Helical" evidence="6">
    <location>
        <begin position="37"/>
        <end position="58"/>
    </location>
</feature>
<dbReference type="AlphaFoldDB" id="A0A0E0NBL6"/>
<keyword evidence="6" id="KW-0812">Transmembrane</keyword>
<evidence type="ECO:0000256" key="4">
    <source>
        <dbReference type="ARBA" id="ARBA00022777"/>
    </source>
</evidence>
<name>A0A0E0NBL6_ORYRU</name>
<evidence type="ECO:0000259" key="7">
    <source>
        <dbReference type="Pfam" id="PF07714"/>
    </source>
</evidence>
<protein>
    <recommendedName>
        <fullName evidence="7">Serine-threonine/tyrosine-protein kinase catalytic domain-containing protein</fullName>
    </recommendedName>
</protein>
<dbReference type="PANTHER" id="PTHR27002">
    <property type="entry name" value="RECEPTOR-LIKE SERINE/THREONINE-PROTEIN KINASE SD1-8"/>
    <property type="match status" value="1"/>
</dbReference>
<dbReference type="GO" id="GO:0004674">
    <property type="term" value="F:protein serine/threonine kinase activity"/>
    <property type="evidence" value="ECO:0007669"/>
    <property type="project" value="UniProtKB-KW"/>
</dbReference>
<keyword evidence="6" id="KW-0472">Membrane</keyword>
<dbReference type="Gene3D" id="3.30.200.20">
    <property type="entry name" value="Phosphorylase Kinase, domain 1"/>
    <property type="match status" value="1"/>
</dbReference>
<evidence type="ECO:0000256" key="6">
    <source>
        <dbReference type="SAM" id="Phobius"/>
    </source>
</evidence>
<sequence>MQEGDLARASRATSFASWARGYSADTKGPMSYPVLPFVSAFFAATSMVAGVLLPFCVVPPHHRHRLKHIVKLKGAHCNRVVQGQLHDGLEVAVKRCFELPSSRNQMDFQDLEFQNEICSLGKLQHINVVKLLGYCIQGTERILVYEYMLNRSVDTFIFGMCKNKKVASGLVYTLSDNSWDS</sequence>
<keyword evidence="5" id="KW-0067">ATP-binding</keyword>
<evidence type="ECO:0000256" key="1">
    <source>
        <dbReference type="ARBA" id="ARBA00022527"/>
    </source>
</evidence>
<dbReference type="Pfam" id="PF07714">
    <property type="entry name" value="PK_Tyr_Ser-Thr"/>
    <property type="match status" value="1"/>
</dbReference>
<dbReference type="GO" id="GO:0005524">
    <property type="term" value="F:ATP binding"/>
    <property type="evidence" value="ECO:0007669"/>
    <property type="project" value="UniProtKB-KW"/>
</dbReference>
<evidence type="ECO:0000313" key="9">
    <source>
        <dbReference type="Proteomes" id="UP000008022"/>
    </source>
</evidence>